<dbReference type="Proteomes" id="UP001139157">
    <property type="component" value="Unassembled WGS sequence"/>
</dbReference>
<dbReference type="Gene3D" id="3.40.50.1820">
    <property type="entry name" value="alpha/beta hydrolase"/>
    <property type="match status" value="1"/>
</dbReference>
<feature type="domain" description="Serine aminopeptidase S33" evidence="2">
    <location>
        <begin position="50"/>
        <end position="167"/>
    </location>
</feature>
<evidence type="ECO:0000256" key="1">
    <source>
        <dbReference type="SAM" id="MobiDB-lite"/>
    </source>
</evidence>
<dbReference type="EMBL" id="JAMRXG010000011">
    <property type="protein sequence ID" value="MCM6776655.1"/>
    <property type="molecule type" value="Genomic_DNA"/>
</dbReference>
<dbReference type="PANTHER" id="PTHR12277">
    <property type="entry name" value="ALPHA/BETA HYDROLASE DOMAIN-CONTAINING PROTEIN"/>
    <property type="match status" value="1"/>
</dbReference>
<organism evidence="3 4">
    <name type="scientific">Nocardia pulmonis</name>
    <dbReference type="NCBI Taxonomy" id="2951408"/>
    <lineage>
        <taxon>Bacteria</taxon>
        <taxon>Bacillati</taxon>
        <taxon>Actinomycetota</taxon>
        <taxon>Actinomycetes</taxon>
        <taxon>Mycobacteriales</taxon>
        <taxon>Nocardiaceae</taxon>
        <taxon>Nocardia</taxon>
    </lineage>
</organism>
<evidence type="ECO:0000313" key="4">
    <source>
        <dbReference type="Proteomes" id="UP001139157"/>
    </source>
</evidence>
<accession>A0A9X2EBY1</accession>
<reference evidence="3" key="1">
    <citation type="submission" date="2022-06" db="EMBL/GenBank/DDBJ databases">
        <title>Novel species in genus nocardia.</title>
        <authorList>
            <person name="Li F."/>
        </authorList>
    </citation>
    <scope>NUCLEOTIDE SEQUENCE</scope>
    <source>
        <strain evidence="3">CDC141</strain>
    </source>
</reference>
<dbReference type="Pfam" id="PF12146">
    <property type="entry name" value="Hydrolase_4"/>
    <property type="match status" value="1"/>
</dbReference>
<protein>
    <submittedName>
        <fullName evidence="3">Lysophospholipase</fullName>
    </submittedName>
</protein>
<keyword evidence="4" id="KW-1185">Reference proteome</keyword>
<sequence length="275" mass="29686">MRRTLDRLLYFPTRPIRRTPAAVGAHHVDVEIASSDGVILHGWWVPAVGECRGHVLFAHGAVGNIGDCVLHVALLAEAGFDVLAFDYRGYGSSSGTPDETGTYQDARAALRELARRDGVHPGRVFYAGESMGGAILLELALTHPPAGLILTSPFTSVRDVVEAMGTLVPRWLVPDAYPSLRRISALRSPLLVMHGSDDSVVPLASARQLFGAAPEPKTFQVIDGAGHTDVVLAEGAAWAERIVVWTAGLRAHNDDRPRAGRYVGTQRDRGPHEER</sequence>
<proteinExistence type="predicted"/>
<dbReference type="InterPro" id="IPR029058">
    <property type="entry name" value="AB_hydrolase_fold"/>
</dbReference>
<dbReference type="SUPFAM" id="SSF53474">
    <property type="entry name" value="alpha/beta-Hydrolases"/>
    <property type="match status" value="1"/>
</dbReference>
<name>A0A9X2EBY1_9NOCA</name>
<gene>
    <name evidence="3" type="ORF">NDR86_24510</name>
</gene>
<evidence type="ECO:0000313" key="3">
    <source>
        <dbReference type="EMBL" id="MCM6776655.1"/>
    </source>
</evidence>
<dbReference type="AlphaFoldDB" id="A0A9X2EBY1"/>
<feature type="region of interest" description="Disordered" evidence="1">
    <location>
        <begin position="255"/>
        <end position="275"/>
    </location>
</feature>
<feature type="compositionally biased region" description="Basic and acidic residues" evidence="1">
    <location>
        <begin position="266"/>
        <end position="275"/>
    </location>
</feature>
<dbReference type="PANTHER" id="PTHR12277:SF81">
    <property type="entry name" value="PROTEIN ABHD13"/>
    <property type="match status" value="1"/>
</dbReference>
<comment type="caution">
    <text evidence="3">The sequence shown here is derived from an EMBL/GenBank/DDBJ whole genome shotgun (WGS) entry which is preliminary data.</text>
</comment>
<dbReference type="RefSeq" id="WP_251914966.1">
    <property type="nucleotide sequence ID" value="NZ_JAMRXG010000011.1"/>
</dbReference>
<evidence type="ECO:0000259" key="2">
    <source>
        <dbReference type="Pfam" id="PF12146"/>
    </source>
</evidence>
<dbReference type="InterPro" id="IPR022742">
    <property type="entry name" value="Hydrolase_4"/>
</dbReference>